<keyword evidence="4" id="KW-1185">Reference proteome</keyword>
<gene>
    <name evidence="3" type="ORF">C8D99_102177</name>
</gene>
<dbReference type="Proteomes" id="UP000295066">
    <property type="component" value="Unassembled WGS sequence"/>
</dbReference>
<evidence type="ECO:0000256" key="1">
    <source>
        <dbReference type="SAM" id="MobiDB-lite"/>
    </source>
</evidence>
<evidence type="ECO:0000313" key="4">
    <source>
        <dbReference type="Proteomes" id="UP000295066"/>
    </source>
</evidence>
<proteinExistence type="predicted"/>
<dbReference type="Pfam" id="PF01875">
    <property type="entry name" value="Memo"/>
    <property type="match status" value="1"/>
</dbReference>
<accession>A0A4R8MGT8</accession>
<organism evidence="3 4">
    <name type="scientific">Aminivibrio pyruvatiphilus</name>
    <dbReference type="NCBI Taxonomy" id="1005740"/>
    <lineage>
        <taxon>Bacteria</taxon>
        <taxon>Thermotogati</taxon>
        <taxon>Synergistota</taxon>
        <taxon>Synergistia</taxon>
        <taxon>Synergistales</taxon>
        <taxon>Aminobacteriaceae</taxon>
        <taxon>Aminivibrio</taxon>
    </lineage>
</organism>
<feature type="signal peptide" evidence="2">
    <location>
        <begin position="1"/>
        <end position="27"/>
    </location>
</feature>
<name>A0A4R8MGT8_9BACT</name>
<dbReference type="EMBL" id="SORI01000002">
    <property type="protein sequence ID" value="TDY63196.1"/>
    <property type="molecule type" value="Genomic_DNA"/>
</dbReference>
<dbReference type="Gene3D" id="3.40.830.10">
    <property type="entry name" value="LigB-like"/>
    <property type="match status" value="1"/>
</dbReference>
<feature type="region of interest" description="Disordered" evidence="1">
    <location>
        <begin position="279"/>
        <end position="300"/>
    </location>
</feature>
<sequence length="300" mass="32389">MKSFGNKLFTAVMLLCILAAGSGILQRAEGGAETGSAFPAGTRGGERVTPVRITGGIVPHHDIALGMIQRFYEHLGSPEVRRVWLLSPDHFRRARTFAALCPDDWPTPERLLMADREACEILSSLSVAGADGALFRREHGITVHIPFVARHFPNASVVPMVIGARTPDLALIILKNAILDLLRDGDVIILSMDLSHYKTPEAMAAEDRRTLDVLANIRPAGTKTIDVDARRAAALVLMLFREVGIEKGTVIEHADTSSVLGRRVESGTSYAAILYGTSGEGTSGKPPSSEADIIVKEYKD</sequence>
<feature type="chain" id="PRO_5020983725" evidence="2">
    <location>
        <begin position="28"/>
        <end position="300"/>
    </location>
</feature>
<dbReference type="RefSeq" id="WP_133956129.1">
    <property type="nucleotide sequence ID" value="NZ_SORI01000002.1"/>
</dbReference>
<keyword evidence="2" id="KW-0732">Signal</keyword>
<evidence type="ECO:0000313" key="3">
    <source>
        <dbReference type="EMBL" id="TDY63196.1"/>
    </source>
</evidence>
<reference evidence="3 4" key="1">
    <citation type="submission" date="2019-03" db="EMBL/GenBank/DDBJ databases">
        <title>Genomic Encyclopedia of Type Strains, Phase IV (KMG-IV): sequencing the most valuable type-strain genomes for metagenomic binning, comparative biology and taxonomic classification.</title>
        <authorList>
            <person name="Goeker M."/>
        </authorList>
    </citation>
    <scope>NUCLEOTIDE SEQUENCE [LARGE SCALE GENOMIC DNA]</scope>
    <source>
        <strain evidence="3 4">DSM 25964</strain>
    </source>
</reference>
<evidence type="ECO:0000256" key="2">
    <source>
        <dbReference type="SAM" id="SignalP"/>
    </source>
</evidence>
<dbReference type="InterPro" id="IPR002737">
    <property type="entry name" value="MEMO1_fam"/>
</dbReference>
<dbReference type="AlphaFoldDB" id="A0A4R8MGT8"/>
<dbReference type="CDD" id="cd07361">
    <property type="entry name" value="MEMO_like"/>
    <property type="match status" value="1"/>
</dbReference>
<dbReference type="NCBIfam" id="TIGR04336">
    <property type="entry name" value="AmmeMemoSam_B"/>
    <property type="match status" value="1"/>
</dbReference>
<comment type="caution">
    <text evidence="3">The sequence shown here is derived from an EMBL/GenBank/DDBJ whole genome shotgun (WGS) entry which is preliminary data.</text>
</comment>
<protein>
    <submittedName>
        <fullName evidence="3">AmmeMemoRadiSam system protein B</fullName>
    </submittedName>
</protein>
<dbReference type="OrthoDB" id="9810718at2"/>